<comment type="caution">
    <text evidence="1">The sequence shown here is derived from an EMBL/GenBank/DDBJ whole genome shotgun (WGS) entry which is preliminary data.</text>
</comment>
<protein>
    <submittedName>
        <fullName evidence="1">Uncharacterized protein</fullName>
    </submittedName>
</protein>
<proteinExistence type="predicted"/>
<dbReference type="Proteomes" id="UP001320706">
    <property type="component" value="Unassembled WGS sequence"/>
</dbReference>
<organism evidence="1 2">
    <name type="scientific">Zalaria obscura</name>
    <dbReference type="NCBI Taxonomy" id="2024903"/>
    <lineage>
        <taxon>Eukaryota</taxon>
        <taxon>Fungi</taxon>
        <taxon>Dikarya</taxon>
        <taxon>Ascomycota</taxon>
        <taxon>Pezizomycotina</taxon>
        <taxon>Dothideomycetes</taxon>
        <taxon>Dothideomycetidae</taxon>
        <taxon>Dothideales</taxon>
        <taxon>Zalariaceae</taxon>
        <taxon>Zalaria</taxon>
    </lineage>
</organism>
<dbReference type="EMBL" id="JAMKPW020000008">
    <property type="protein sequence ID" value="KAK8215363.1"/>
    <property type="molecule type" value="Genomic_DNA"/>
</dbReference>
<evidence type="ECO:0000313" key="2">
    <source>
        <dbReference type="Proteomes" id="UP001320706"/>
    </source>
</evidence>
<name>A0ACC3SKL2_9PEZI</name>
<sequence>MTSSNRSPSLSSHSKGDDGDIHKEKDPALAAPQSGTSAHMVEDMENVTPVPGQDSRKVLTEDMAYDKLGFSYSTTKKWTILTVIFIVQTSMNFNASIFANAIDGLSSSFNISSQAARVGQCVFLVTYAFGCELWAPWSEEIGRKPVLQASLFLVNIWQIPAALAPNFGTMVVARFLGGLSSAGGSVTLGMVADMWHPADQQFAVAYVVLSSVGGSVVGPIVGGFVQNFLSWRWIFWVQLIFGAFTQALHLFVPETRVDILLDREAKRRRESGEEEVWGPNEVKGPLFKRLTLKELGKIWFRPFRMFATEPIVLCLSLLSGFSDALIFTFLESYQPVFKQWNFSTIALGLAFLPLLIGYFIAWFSFMPFFKRDQAFMRKHGPNSMPPERRLYWLLYTAPLEAIGLFGFAWTSLGPPKIPWIAPLLFSSLVGIANYAIYMATIDYMVASYGPYSASATGGNGFARDFLAGIAAMYATPFYTNLKSNPKYTLEYPTTILACIAVVVTIPIYVFYWKGEWFRERSRFAQTLAGQRRETDTRRRSSVAALQGGEGEKV</sequence>
<gene>
    <name evidence="1" type="ORF">M8818_001984</name>
</gene>
<evidence type="ECO:0000313" key="1">
    <source>
        <dbReference type="EMBL" id="KAK8215363.1"/>
    </source>
</evidence>
<keyword evidence="2" id="KW-1185">Reference proteome</keyword>
<reference evidence="1" key="1">
    <citation type="submission" date="2024-02" db="EMBL/GenBank/DDBJ databases">
        <title>Metagenome Assembled Genome of Zalaria obscura JY119.</title>
        <authorList>
            <person name="Vighnesh L."/>
            <person name="Jagadeeshwari U."/>
            <person name="Venkata Ramana C."/>
            <person name="Sasikala C."/>
        </authorList>
    </citation>
    <scope>NUCLEOTIDE SEQUENCE</scope>
    <source>
        <strain evidence="1">JY119</strain>
    </source>
</reference>
<accession>A0ACC3SKL2</accession>